<protein>
    <submittedName>
        <fullName evidence="2">Ubiquitin-like domain-containing protein</fullName>
    </submittedName>
</protein>
<evidence type="ECO:0000313" key="2">
    <source>
        <dbReference type="EMBL" id="USW57687.1"/>
    </source>
</evidence>
<dbReference type="InterPro" id="IPR000626">
    <property type="entry name" value="Ubiquitin-like_dom"/>
</dbReference>
<name>A0A9Q9B5E3_9PEZI</name>
<accession>A0A9Q9B5E3</accession>
<dbReference type="PRINTS" id="PR00348">
    <property type="entry name" value="UBIQUITIN"/>
</dbReference>
<dbReference type="PROSITE" id="PS50053">
    <property type="entry name" value="UBIQUITIN_2"/>
    <property type="match status" value="1"/>
</dbReference>
<dbReference type="InterPro" id="IPR019956">
    <property type="entry name" value="Ubiquitin_dom"/>
</dbReference>
<dbReference type="Gene3D" id="3.10.20.90">
    <property type="entry name" value="Phosphatidylinositol 3-kinase Catalytic Subunit, Chain A, domain 1"/>
    <property type="match status" value="1"/>
</dbReference>
<gene>
    <name evidence="2" type="ORF">Slin15195_G110060</name>
</gene>
<keyword evidence="3" id="KW-1185">Reference proteome</keyword>
<dbReference type="SUPFAM" id="SSF54236">
    <property type="entry name" value="Ubiquitin-like"/>
    <property type="match status" value="1"/>
</dbReference>
<evidence type="ECO:0000313" key="3">
    <source>
        <dbReference type="Proteomes" id="UP001056384"/>
    </source>
</evidence>
<organism evidence="2 3">
    <name type="scientific">Septoria linicola</name>
    <dbReference type="NCBI Taxonomy" id="215465"/>
    <lineage>
        <taxon>Eukaryota</taxon>
        <taxon>Fungi</taxon>
        <taxon>Dikarya</taxon>
        <taxon>Ascomycota</taxon>
        <taxon>Pezizomycotina</taxon>
        <taxon>Dothideomycetes</taxon>
        <taxon>Dothideomycetidae</taxon>
        <taxon>Mycosphaerellales</taxon>
        <taxon>Mycosphaerellaceae</taxon>
        <taxon>Septoria</taxon>
    </lineage>
</organism>
<dbReference type="Pfam" id="PF00240">
    <property type="entry name" value="ubiquitin"/>
    <property type="match status" value="1"/>
</dbReference>
<sequence length="87" mass="10050">MSIEIQADDGDCSREDTALDSNANDGFHLRLRTLTQKIIFVPVKSTTTLREVSRLIEEHEGIPPSQQRLIYQGRLIFCEEWEDEDDN</sequence>
<dbReference type="EMBL" id="CP099427">
    <property type="protein sequence ID" value="USW57687.1"/>
    <property type="molecule type" value="Genomic_DNA"/>
</dbReference>
<dbReference type="OrthoDB" id="428577at2759"/>
<feature type="domain" description="Ubiquitin-like" evidence="1">
    <location>
        <begin position="27"/>
        <end position="76"/>
    </location>
</feature>
<evidence type="ECO:0000259" key="1">
    <source>
        <dbReference type="PROSITE" id="PS50053"/>
    </source>
</evidence>
<proteinExistence type="predicted"/>
<dbReference type="InterPro" id="IPR029071">
    <property type="entry name" value="Ubiquitin-like_domsf"/>
</dbReference>
<dbReference type="AlphaFoldDB" id="A0A9Q9B5E3"/>
<dbReference type="Proteomes" id="UP001056384">
    <property type="component" value="Chromosome 10"/>
</dbReference>
<reference evidence="2" key="1">
    <citation type="submission" date="2022-06" db="EMBL/GenBank/DDBJ databases">
        <title>Complete genome sequences of two strains of the flax pathogen Septoria linicola.</title>
        <authorList>
            <person name="Lapalu N."/>
            <person name="Simon A."/>
            <person name="Demenou B."/>
            <person name="Paumier D."/>
            <person name="Guillot M.-P."/>
            <person name="Gout L."/>
            <person name="Valade R."/>
        </authorList>
    </citation>
    <scope>NUCLEOTIDE SEQUENCE</scope>
    <source>
        <strain evidence="2">SE15195</strain>
    </source>
</reference>